<keyword evidence="2" id="KW-1185">Reference proteome</keyword>
<gene>
    <name evidence="1" type="ORF">BJ508DRAFT_303332</name>
</gene>
<evidence type="ECO:0000313" key="2">
    <source>
        <dbReference type="Proteomes" id="UP000275078"/>
    </source>
</evidence>
<dbReference type="AlphaFoldDB" id="A0A3N4IL80"/>
<organism evidence="1 2">
    <name type="scientific">Ascobolus immersus RN42</name>
    <dbReference type="NCBI Taxonomy" id="1160509"/>
    <lineage>
        <taxon>Eukaryota</taxon>
        <taxon>Fungi</taxon>
        <taxon>Dikarya</taxon>
        <taxon>Ascomycota</taxon>
        <taxon>Pezizomycotina</taxon>
        <taxon>Pezizomycetes</taxon>
        <taxon>Pezizales</taxon>
        <taxon>Ascobolaceae</taxon>
        <taxon>Ascobolus</taxon>
    </lineage>
</organism>
<dbReference type="Proteomes" id="UP000275078">
    <property type="component" value="Unassembled WGS sequence"/>
</dbReference>
<evidence type="ECO:0000313" key="1">
    <source>
        <dbReference type="EMBL" id="RPA84941.1"/>
    </source>
</evidence>
<reference evidence="1 2" key="1">
    <citation type="journal article" date="2018" name="Nat. Ecol. Evol.">
        <title>Pezizomycetes genomes reveal the molecular basis of ectomycorrhizal truffle lifestyle.</title>
        <authorList>
            <person name="Murat C."/>
            <person name="Payen T."/>
            <person name="Noel B."/>
            <person name="Kuo A."/>
            <person name="Morin E."/>
            <person name="Chen J."/>
            <person name="Kohler A."/>
            <person name="Krizsan K."/>
            <person name="Balestrini R."/>
            <person name="Da Silva C."/>
            <person name="Montanini B."/>
            <person name="Hainaut M."/>
            <person name="Levati E."/>
            <person name="Barry K.W."/>
            <person name="Belfiori B."/>
            <person name="Cichocki N."/>
            <person name="Clum A."/>
            <person name="Dockter R.B."/>
            <person name="Fauchery L."/>
            <person name="Guy J."/>
            <person name="Iotti M."/>
            <person name="Le Tacon F."/>
            <person name="Lindquist E.A."/>
            <person name="Lipzen A."/>
            <person name="Malagnac F."/>
            <person name="Mello A."/>
            <person name="Molinier V."/>
            <person name="Miyauchi S."/>
            <person name="Poulain J."/>
            <person name="Riccioni C."/>
            <person name="Rubini A."/>
            <person name="Sitrit Y."/>
            <person name="Splivallo R."/>
            <person name="Traeger S."/>
            <person name="Wang M."/>
            <person name="Zifcakova L."/>
            <person name="Wipf D."/>
            <person name="Zambonelli A."/>
            <person name="Paolocci F."/>
            <person name="Nowrousian M."/>
            <person name="Ottonello S."/>
            <person name="Baldrian P."/>
            <person name="Spatafora J.W."/>
            <person name="Henrissat B."/>
            <person name="Nagy L.G."/>
            <person name="Aury J.M."/>
            <person name="Wincker P."/>
            <person name="Grigoriev I.V."/>
            <person name="Bonfante P."/>
            <person name="Martin F.M."/>
        </authorList>
    </citation>
    <scope>NUCLEOTIDE SEQUENCE [LARGE SCALE GENOMIC DNA]</scope>
    <source>
        <strain evidence="1 2">RN42</strain>
    </source>
</reference>
<name>A0A3N4IL80_ASCIM</name>
<dbReference type="EMBL" id="ML119656">
    <property type="protein sequence ID" value="RPA84941.1"/>
    <property type="molecule type" value="Genomic_DNA"/>
</dbReference>
<sequence>MESYTGEKTRLLFETFPELSTAANSSTSLRTLHILLRDSLRSVLGSGLVLADISVNTSDPDLKGPRYDAWKASYEDGFYKDLGDVAGLTCSDTWIGLFHRLVGLSSGDDQINGVQLFTSLLTRGDAYQSLLAKEMLCSGPKLREVDWLRDGGQLLQVMGALVGAYLFYSPFLDISRPSFDEGYRHLSAGDRVNHIKGSSPAFKLGKVFMDLCFNWRRLDTILRNDASIMPELSGVIFTVFQLLFVALEEWYQERRVVGLQVLSIIKAVDGNIALGQPQDYQQAKADIFKIIVGYTVSPEMHYMEHMQRIYFLSAAAQFVQSCRAPSVNERIFRHLNGMSTIIGNLDGYLVSLSVRGFDDSRTVDIHYVRMSMIAAHKSATRTRRDSKYIK</sequence>
<protein>
    <submittedName>
        <fullName evidence="1">Uncharacterized protein</fullName>
    </submittedName>
</protein>
<proteinExistence type="predicted"/>
<accession>A0A3N4IL80</accession>